<dbReference type="Pfam" id="PF00749">
    <property type="entry name" value="tRNA-synt_1c"/>
    <property type="match status" value="1"/>
</dbReference>
<comment type="subcellular location">
    <subcellularLocation>
        <location evidence="7">Cytoplasm</location>
    </subcellularLocation>
</comment>
<comment type="cofactor">
    <cofactor evidence="7">
        <name>Zn(2+)</name>
        <dbReference type="ChEBI" id="CHEBI:29105"/>
    </cofactor>
    <text evidence="7">Binds 1 zinc ion per subunit.</text>
</comment>
<dbReference type="EC" id="6.1.1.17" evidence="7"/>
<dbReference type="GO" id="GO:0000049">
    <property type="term" value="F:tRNA binding"/>
    <property type="evidence" value="ECO:0007669"/>
    <property type="project" value="InterPro"/>
</dbReference>
<evidence type="ECO:0000256" key="5">
    <source>
        <dbReference type="ARBA" id="ARBA00022917"/>
    </source>
</evidence>
<keyword evidence="5 7" id="KW-0648">Protein biosynthesis</keyword>
<dbReference type="InterPro" id="IPR014729">
    <property type="entry name" value="Rossmann-like_a/b/a_fold"/>
</dbReference>
<dbReference type="Gene3D" id="1.10.10.350">
    <property type="match status" value="1"/>
</dbReference>
<dbReference type="Pfam" id="PF19269">
    <property type="entry name" value="Anticodon_2"/>
    <property type="match status" value="1"/>
</dbReference>
<dbReference type="NCBIfam" id="TIGR00464">
    <property type="entry name" value="gltX_bact"/>
    <property type="match status" value="1"/>
</dbReference>
<dbReference type="SUPFAM" id="SSF48163">
    <property type="entry name" value="An anticodon-binding domain of class I aminoacyl-tRNA synthetases"/>
    <property type="match status" value="1"/>
</dbReference>
<evidence type="ECO:0000256" key="6">
    <source>
        <dbReference type="ARBA" id="ARBA00023146"/>
    </source>
</evidence>
<name>A0A369CHK5_9GAMM</name>
<feature type="binding site" evidence="7">
    <location>
        <position position="117"/>
    </location>
    <ligand>
        <name>Zn(2+)</name>
        <dbReference type="ChEBI" id="CHEBI:29105"/>
    </ligand>
</feature>
<feature type="binding site" evidence="7">
    <location>
        <position position="119"/>
    </location>
    <ligand>
        <name>Zn(2+)</name>
        <dbReference type="ChEBI" id="CHEBI:29105"/>
    </ligand>
</feature>
<comment type="function">
    <text evidence="7">Catalyzes the attachment of glutamate to tRNA(Glu) in a two-step reaction: glutamate is first activated by ATP to form Glu-AMP and then transferred to the acceptor end of tRNA(Glu).</text>
</comment>
<proteinExistence type="inferred from homology"/>
<feature type="binding site" evidence="7">
    <location>
        <position position="237"/>
    </location>
    <ligand>
        <name>ATP</name>
        <dbReference type="ChEBI" id="CHEBI:30616"/>
    </ligand>
</feature>
<comment type="subunit">
    <text evidence="7">Monomer.</text>
</comment>
<dbReference type="GO" id="GO:0008270">
    <property type="term" value="F:zinc ion binding"/>
    <property type="evidence" value="ECO:0007669"/>
    <property type="project" value="UniProtKB-UniRule"/>
</dbReference>
<evidence type="ECO:0000256" key="1">
    <source>
        <dbReference type="ARBA" id="ARBA00007894"/>
    </source>
</evidence>
<dbReference type="PRINTS" id="PR00987">
    <property type="entry name" value="TRNASYNTHGLU"/>
</dbReference>
<organism evidence="10 11">
    <name type="scientific">Thioalbus denitrificans</name>
    <dbReference type="NCBI Taxonomy" id="547122"/>
    <lineage>
        <taxon>Bacteria</taxon>
        <taxon>Pseudomonadati</taxon>
        <taxon>Pseudomonadota</taxon>
        <taxon>Gammaproteobacteria</taxon>
        <taxon>Chromatiales</taxon>
        <taxon>Ectothiorhodospiraceae</taxon>
        <taxon>Thioalbus</taxon>
    </lineage>
</organism>
<evidence type="ECO:0000256" key="7">
    <source>
        <dbReference type="HAMAP-Rule" id="MF_00022"/>
    </source>
</evidence>
<comment type="catalytic activity">
    <reaction evidence="7">
        <text>tRNA(Glu) + L-glutamate + ATP = L-glutamyl-tRNA(Glu) + AMP + diphosphate</text>
        <dbReference type="Rhea" id="RHEA:23540"/>
        <dbReference type="Rhea" id="RHEA-COMP:9663"/>
        <dbReference type="Rhea" id="RHEA-COMP:9680"/>
        <dbReference type="ChEBI" id="CHEBI:29985"/>
        <dbReference type="ChEBI" id="CHEBI:30616"/>
        <dbReference type="ChEBI" id="CHEBI:33019"/>
        <dbReference type="ChEBI" id="CHEBI:78442"/>
        <dbReference type="ChEBI" id="CHEBI:78520"/>
        <dbReference type="ChEBI" id="CHEBI:456215"/>
        <dbReference type="EC" id="6.1.1.17"/>
    </reaction>
</comment>
<keyword evidence="3 7" id="KW-0547">Nucleotide-binding</keyword>
<dbReference type="AlphaFoldDB" id="A0A369CHK5"/>
<dbReference type="InterPro" id="IPR020751">
    <property type="entry name" value="aa-tRNA-synth_I_codon-bd_sub2"/>
</dbReference>
<keyword evidence="7" id="KW-0963">Cytoplasm</keyword>
<evidence type="ECO:0000256" key="4">
    <source>
        <dbReference type="ARBA" id="ARBA00022840"/>
    </source>
</evidence>
<feature type="binding site" evidence="7">
    <location>
        <position position="90"/>
    </location>
    <ligand>
        <name>Zn(2+)</name>
        <dbReference type="ChEBI" id="CHEBI:29105"/>
    </ligand>
</feature>
<dbReference type="GO" id="GO:0005829">
    <property type="term" value="C:cytosol"/>
    <property type="evidence" value="ECO:0007669"/>
    <property type="project" value="TreeGrafter"/>
</dbReference>
<protein>
    <recommendedName>
        <fullName evidence="7">Glutamate--tRNA ligase</fullName>
        <ecNumber evidence="7">6.1.1.17</ecNumber>
    </recommendedName>
    <alternativeName>
        <fullName evidence="7">Glutamyl-tRNA synthetase</fullName>
        <shortName evidence="7">GluRS</shortName>
    </alternativeName>
</protein>
<evidence type="ECO:0000313" key="10">
    <source>
        <dbReference type="EMBL" id="RCX32156.1"/>
    </source>
</evidence>
<gene>
    <name evidence="7" type="primary">gltX</name>
    <name evidence="10" type="ORF">DFQ59_102516</name>
</gene>
<dbReference type="InterPro" id="IPR020058">
    <property type="entry name" value="Glu/Gln-tRNA-synth_Ib_cat-dom"/>
</dbReference>
<feature type="short sequence motif" description="'KMSKS' region" evidence="7">
    <location>
        <begin position="234"/>
        <end position="238"/>
    </location>
</feature>
<dbReference type="PANTHER" id="PTHR43311">
    <property type="entry name" value="GLUTAMATE--TRNA LIGASE"/>
    <property type="match status" value="1"/>
</dbReference>
<dbReference type="PANTHER" id="PTHR43311:SF2">
    <property type="entry name" value="GLUTAMATE--TRNA LIGASE, MITOCHONDRIAL-RELATED"/>
    <property type="match status" value="1"/>
</dbReference>
<reference evidence="10 11" key="1">
    <citation type="submission" date="2018-07" db="EMBL/GenBank/DDBJ databases">
        <title>Genomic Encyclopedia of Type Strains, Phase IV (KMG-IV): sequencing the most valuable type-strain genomes for metagenomic binning, comparative biology and taxonomic classification.</title>
        <authorList>
            <person name="Goeker M."/>
        </authorList>
    </citation>
    <scope>NUCLEOTIDE SEQUENCE [LARGE SCALE GENOMIC DNA]</scope>
    <source>
        <strain evidence="10 11">DSM 26407</strain>
    </source>
</reference>
<comment type="caution">
    <text evidence="7">Lacks conserved residue(s) required for the propagation of feature annotation.</text>
</comment>
<feature type="binding site" evidence="7">
    <location>
        <position position="92"/>
    </location>
    <ligand>
        <name>Zn(2+)</name>
        <dbReference type="ChEBI" id="CHEBI:29105"/>
    </ligand>
</feature>
<feature type="domain" description="Aminoacyl-tRNA synthetase class I anticodon-binding" evidence="9">
    <location>
        <begin position="366"/>
        <end position="446"/>
    </location>
</feature>
<dbReference type="InterPro" id="IPR049940">
    <property type="entry name" value="GluQ/Sye"/>
</dbReference>
<dbReference type="InterPro" id="IPR000924">
    <property type="entry name" value="Glu/Gln-tRNA-synth"/>
</dbReference>
<feature type="domain" description="Glutamyl/glutaminyl-tRNA synthetase class Ib catalytic" evidence="8">
    <location>
        <begin position="1"/>
        <end position="301"/>
    </location>
</feature>
<dbReference type="EMBL" id="QPJY01000002">
    <property type="protein sequence ID" value="RCX32156.1"/>
    <property type="molecule type" value="Genomic_DNA"/>
</dbReference>
<evidence type="ECO:0000259" key="8">
    <source>
        <dbReference type="Pfam" id="PF00749"/>
    </source>
</evidence>
<evidence type="ECO:0000259" key="9">
    <source>
        <dbReference type="Pfam" id="PF19269"/>
    </source>
</evidence>
<keyword evidence="2 7" id="KW-0436">Ligase</keyword>
<dbReference type="GO" id="GO:0004818">
    <property type="term" value="F:glutamate-tRNA ligase activity"/>
    <property type="evidence" value="ECO:0007669"/>
    <property type="project" value="UniProtKB-UniRule"/>
</dbReference>
<dbReference type="SUPFAM" id="SSF52374">
    <property type="entry name" value="Nucleotidylyl transferase"/>
    <property type="match status" value="1"/>
</dbReference>
<accession>A0A369CHK5</accession>
<comment type="similarity">
    <text evidence="1 7">Belongs to the class-I aminoacyl-tRNA synthetase family. Glutamate--tRNA ligase type 1 subfamily.</text>
</comment>
<keyword evidence="7" id="KW-0862">Zinc</keyword>
<keyword evidence="11" id="KW-1185">Reference proteome</keyword>
<evidence type="ECO:0000256" key="2">
    <source>
        <dbReference type="ARBA" id="ARBA00022598"/>
    </source>
</evidence>
<keyword evidence="7" id="KW-0479">Metal-binding</keyword>
<dbReference type="InterPro" id="IPR004527">
    <property type="entry name" value="Glu-tRNA-ligase_bac/mito"/>
</dbReference>
<dbReference type="Proteomes" id="UP000252707">
    <property type="component" value="Unassembled WGS sequence"/>
</dbReference>
<dbReference type="InterPro" id="IPR008925">
    <property type="entry name" value="aa_tRNA-synth_I_cd-bd_sf"/>
</dbReference>
<comment type="caution">
    <text evidence="10">The sequence shown here is derived from an EMBL/GenBank/DDBJ whole genome shotgun (WGS) entry which is preliminary data.</text>
</comment>
<sequence>MHLGNARTALFNALLARAGGGRFLLRVEDTDRDRSEAAFETSLLEDLRWLGLAWDPAPGHADGFYRQSERAALYSDLFARLLEQGDAYPCFCTGTDLDRVRQEQLAAGRPPRYPGTCRHLDPETVAQRLDRGEPASLRFRVPAGETLRFDDLVRGPQSFASDDLGDFVIRRSDGTAAFLFGNGVDDALMGVTHVLRGEDHLSNTPRQLLVQRALGLAHPLYGHLPLIVGQDGAPLSKRHGSLSMRDLRAEGYLPGAVINYLARLGHHLPDENLHDLAGLGRAFGLAALGHAPARFDVDQLRHWQRAAVGASSGAALWEWLGAGVRALVPDGAAMDFIAAIRPNVVLPEDARYWATILFRDPLPVNPDAEAVLREAGPEFFHAAAAAWSAGDPGAFTTRLRQATGHKGRSLFHPLRVALTGEADGPELGRLIPLLGTARVTERLRRAGLLAAGVSSSTH</sequence>
<dbReference type="Gene3D" id="3.40.50.620">
    <property type="entry name" value="HUPs"/>
    <property type="match status" value="1"/>
</dbReference>
<dbReference type="HAMAP" id="MF_00022">
    <property type="entry name" value="Glu_tRNA_synth_type1"/>
    <property type="match status" value="1"/>
</dbReference>
<evidence type="ECO:0000256" key="3">
    <source>
        <dbReference type="ARBA" id="ARBA00022741"/>
    </source>
</evidence>
<evidence type="ECO:0000313" key="11">
    <source>
        <dbReference type="Proteomes" id="UP000252707"/>
    </source>
</evidence>
<keyword evidence="6 7" id="KW-0030">Aminoacyl-tRNA synthetase</keyword>
<keyword evidence="4 7" id="KW-0067">ATP-binding</keyword>
<dbReference type="GO" id="GO:0006424">
    <property type="term" value="P:glutamyl-tRNA aminoacylation"/>
    <property type="evidence" value="ECO:0007669"/>
    <property type="project" value="UniProtKB-UniRule"/>
</dbReference>
<dbReference type="InterPro" id="IPR045462">
    <property type="entry name" value="aa-tRNA-synth_I_cd-bd"/>
</dbReference>
<dbReference type="GO" id="GO:0005524">
    <property type="term" value="F:ATP binding"/>
    <property type="evidence" value="ECO:0007669"/>
    <property type="project" value="UniProtKB-UniRule"/>
</dbReference>